<dbReference type="Gene3D" id="3.40.50.12780">
    <property type="entry name" value="N-terminal domain of ligase-like"/>
    <property type="match status" value="1"/>
</dbReference>
<protein>
    <submittedName>
        <fullName evidence="4">Acyl-CoA synthetase</fullName>
    </submittedName>
</protein>
<evidence type="ECO:0000313" key="4">
    <source>
        <dbReference type="EMBL" id="GAA1834690.1"/>
    </source>
</evidence>
<dbReference type="SUPFAM" id="SSF56801">
    <property type="entry name" value="Acetyl-CoA synthetase-like"/>
    <property type="match status" value="1"/>
</dbReference>
<dbReference type="PANTHER" id="PTHR24096">
    <property type="entry name" value="LONG-CHAIN-FATTY-ACID--COA LIGASE"/>
    <property type="match status" value="1"/>
</dbReference>
<reference evidence="4 5" key="1">
    <citation type="journal article" date="2019" name="Int. J. Syst. Evol. Microbiol.">
        <title>The Global Catalogue of Microorganisms (GCM) 10K type strain sequencing project: providing services to taxonomists for standard genome sequencing and annotation.</title>
        <authorList>
            <consortium name="The Broad Institute Genomics Platform"/>
            <consortium name="The Broad Institute Genome Sequencing Center for Infectious Disease"/>
            <person name="Wu L."/>
            <person name="Ma J."/>
        </authorList>
    </citation>
    <scope>NUCLEOTIDE SEQUENCE [LARGE SCALE GENOMIC DNA]</scope>
    <source>
        <strain evidence="4 5">JCM 16009</strain>
    </source>
</reference>
<accession>A0ABN2MT89</accession>
<dbReference type="PROSITE" id="PS00455">
    <property type="entry name" value="AMP_BINDING"/>
    <property type="match status" value="1"/>
</dbReference>
<name>A0ABN2MT89_9PSEU</name>
<dbReference type="InterPro" id="IPR025110">
    <property type="entry name" value="AMP-bd_C"/>
</dbReference>
<feature type="domain" description="AMP-binding enzyme C-terminal" evidence="3">
    <location>
        <begin position="434"/>
        <end position="512"/>
    </location>
</feature>
<evidence type="ECO:0000259" key="2">
    <source>
        <dbReference type="Pfam" id="PF00501"/>
    </source>
</evidence>
<dbReference type="InterPro" id="IPR020845">
    <property type="entry name" value="AMP-binding_CS"/>
</dbReference>
<organism evidence="4 5">
    <name type="scientific">Pseudonocardia ailaonensis</name>
    <dbReference type="NCBI Taxonomy" id="367279"/>
    <lineage>
        <taxon>Bacteria</taxon>
        <taxon>Bacillati</taxon>
        <taxon>Actinomycetota</taxon>
        <taxon>Actinomycetes</taxon>
        <taxon>Pseudonocardiales</taxon>
        <taxon>Pseudonocardiaceae</taxon>
        <taxon>Pseudonocardia</taxon>
    </lineage>
</organism>
<evidence type="ECO:0000256" key="1">
    <source>
        <dbReference type="SAM" id="MobiDB-lite"/>
    </source>
</evidence>
<dbReference type="Gene3D" id="3.30.300.30">
    <property type="match status" value="1"/>
</dbReference>
<keyword evidence="5" id="KW-1185">Reference proteome</keyword>
<feature type="region of interest" description="Disordered" evidence="1">
    <location>
        <begin position="1"/>
        <end position="24"/>
    </location>
</feature>
<dbReference type="InterPro" id="IPR042099">
    <property type="entry name" value="ANL_N_sf"/>
</dbReference>
<dbReference type="Proteomes" id="UP001500449">
    <property type="component" value="Unassembled WGS sequence"/>
</dbReference>
<evidence type="ECO:0000313" key="5">
    <source>
        <dbReference type="Proteomes" id="UP001500449"/>
    </source>
</evidence>
<comment type="caution">
    <text evidence="4">The sequence shown here is derived from an EMBL/GenBank/DDBJ whole genome shotgun (WGS) entry which is preliminary data.</text>
</comment>
<dbReference type="InterPro" id="IPR045851">
    <property type="entry name" value="AMP-bd_C_sf"/>
</dbReference>
<gene>
    <name evidence="4" type="ORF">GCM10009836_11260</name>
</gene>
<dbReference type="Pfam" id="PF13193">
    <property type="entry name" value="AMP-binding_C"/>
    <property type="match status" value="1"/>
</dbReference>
<feature type="domain" description="AMP-dependent synthetase/ligase" evidence="2">
    <location>
        <begin position="18"/>
        <end position="372"/>
    </location>
</feature>
<dbReference type="Pfam" id="PF00501">
    <property type="entry name" value="AMP-binding"/>
    <property type="match status" value="1"/>
</dbReference>
<evidence type="ECO:0000259" key="3">
    <source>
        <dbReference type="Pfam" id="PF13193"/>
    </source>
</evidence>
<dbReference type="InterPro" id="IPR000873">
    <property type="entry name" value="AMP-dep_synth/lig_dom"/>
</dbReference>
<dbReference type="EMBL" id="BAAAQK010000003">
    <property type="protein sequence ID" value="GAA1834690.1"/>
    <property type="molecule type" value="Genomic_DNA"/>
</dbReference>
<proteinExistence type="predicted"/>
<dbReference type="PANTHER" id="PTHR24096:SF323">
    <property type="entry name" value="BLR3536 PROTEIN"/>
    <property type="match status" value="1"/>
</dbReference>
<sequence length="524" mass="57084">MGGSPFGDERTDMYPGTHAATTPDKPAVVMAGSGATLTFRELEEGSARLARHLHEVGLRRGDVVALVSENTPRVFEVYWAARRSGLYVTLVNHHLSAPEAAYIVTDCGAKALIVSAGVAGLAAAVGDAVSVDLMLAFGGPIPGSDRYTDYDTALAGVSAEPMAEQPRGADMLYSSGTTGRPKGIKPALTDTQVDGPGDTYIDLFGPMYGFDTETVYLSPAPLYHAAPLRFSATVQAIGGTAVIMERFEPEAALAAIERHSVTHSQWVPTMFVRLLKLPEEVRRRYDHSTLKVAIHAAAPCPPEVKQAMIDWWGPVLYEYYSSTESNGITFITSAEWLERPGSVGRAGLGIVRISDDEGKVLAPYEIGTIYFERDERPFQYHNDPAKTAAAQHPDHENWTTTGDLGFLDEDGYLFLTDRKAFTIISGGVNIYPREVEDVLVTHPAVLDVAVIGVPDDEMGEAVKAVVQPAEGVDAGPELERELIEFVRERIAHYKAPRTVDFTDFLPRTPTGKLVKQELRDRYPH</sequence>